<dbReference type="InterPro" id="IPR012340">
    <property type="entry name" value="NA-bd_OB-fold"/>
</dbReference>
<feature type="binding site" evidence="4">
    <location>
        <position position="274"/>
    </location>
    <ligand>
        <name>S-adenosyl-L-methionine</name>
        <dbReference type="ChEBI" id="CHEBI:59789"/>
    </ligand>
</feature>
<keyword evidence="1 4" id="KW-0489">Methyltransferase</keyword>
<feature type="binding site" evidence="4">
    <location>
        <position position="303"/>
    </location>
    <ligand>
        <name>S-adenosyl-L-methionine</name>
        <dbReference type="ChEBI" id="CHEBI:59789"/>
    </ligand>
</feature>
<dbReference type="EMBL" id="CP034841">
    <property type="protein sequence ID" value="QBF34850.1"/>
    <property type="molecule type" value="Genomic_DNA"/>
</dbReference>
<dbReference type="Proteomes" id="UP000289326">
    <property type="component" value="Chromosome"/>
</dbReference>
<dbReference type="RefSeq" id="WP_130429627.1">
    <property type="nucleotide sequence ID" value="NZ_CP034841.1"/>
</dbReference>
<proteinExistence type="inferred from homology"/>
<keyword evidence="7" id="KW-1185">Reference proteome</keyword>
<feature type="active site" description="Nucleophile" evidence="4">
    <location>
        <position position="395"/>
    </location>
</feature>
<keyword evidence="3 4" id="KW-0949">S-adenosyl-L-methionine</keyword>
<dbReference type="Pfam" id="PF01938">
    <property type="entry name" value="TRAM"/>
    <property type="match status" value="1"/>
</dbReference>
<comment type="similarity">
    <text evidence="4">Belongs to the class I-like SAM-binding methyltransferase superfamily. RNA M5U methyltransferase family.</text>
</comment>
<protein>
    <submittedName>
        <fullName evidence="6">23S rRNA (Uracil(1939)-C(5))-methyltransferase RlmD</fullName>
        <ecNumber evidence="6">2.1.1.190</ecNumber>
    </submittedName>
</protein>
<organism evidence="6 7">
    <name type="scientific">Mycoplasmopsis phocirhinis</name>
    <dbReference type="NCBI Taxonomy" id="142650"/>
    <lineage>
        <taxon>Bacteria</taxon>
        <taxon>Bacillati</taxon>
        <taxon>Mycoplasmatota</taxon>
        <taxon>Mycoplasmoidales</taxon>
        <taxon>Metamycoplasmataceae</taxon>
        <taxon>Mycoplasmopsis</taxon>
    </lineage>
</organism>
<evidence type="ECO:0000256" key="1">
    <source>
        <dbReference type="ARBA" id="ARBA00022603"/>
    </source>
</evidence>
<dbReference type="SUPFAM" id="SSF50249">
    <property type="entry name" value="Nucleic acid-binding proteins"/>
    <property type="match status" value="1"/>
</dbReference>
<feature type="binding site" evidence="4">
    <location>
        <position position="368"/>
    </location>
    <ligand>
        <name>S-adenosyl-L-methionine</name>
        <dbReference type="ChEBI" id="CHEBI:59789"/>
    </ligand>
</feature>
<evidence type="ECO:0000313" key="7">
    <source>
        <dbReference type="Proteomes" id="UP000289326"/>
    </source>
</evidence>
<accession>A0A4P6MPL9</accession>
<dbReference type="Gene3D" id="3.40.50.150">
    <property type="entry name" value="Vaccinia Virus protein VP39"/>
    <property type="match status" value="1"/>
</dbReference>
<gene>
    <name evidence="6" type="primary">rlmD</name>
    <name evidence="6" type="ORF">EG856_02925</name>
</gene>
<dbReference type="Pfam" id="PF05958">
    <property type="entry name" value="tRNA_U5-meth_tr"/>
    <property type="match status" value="1"/>
</dbReference>
<reference evidence="6 7" key="1">
    <citation type="submission" date="2019-01" db="EMBL/GenBank/DDBJ databases">
        <title>Complete sequence and annotation of the Mycoplasma phocirhinis strain 852T genome.</title>
        <authorList>
            <person name="Frasca S.Jr."/>
            <person name="Kutish G.F."/>
            <person name="Castellanos Gell J."/>
            <person name="Michaels D.L."/>
            <person name="Brown D.R."/>
        </authorList>
    </citation>
    <scope>NUCLEOTIDE SEQUENCE [LARGE SCALE GENOMIC DNA]</scope>
    <source>
        <strain evidence="6 7">852</strain>
    </source>
</reference>
<dbReference type="KEGG" id="mphi:EG856_02925"/>
<evidence type="ECO:0000259" key="5">
    <source>
        <dbReference type="PROSITE" id="PS50926"/>
    </source>
</evidence>
<dbReference type="InterPro" id="IPR010280">
    <property type="entry name" value="U5_MeTrfase_fam"/>
</dbReference>
<name>A0A4P6MPL9_9BACT</name>
<evidence type="ECO:0000256" key="4">
    <source>
        <dbReference type="PROSITE-ProRule" id="PRU01024"/>
    </source>
</evidence>
<dbReference type="CDD" id="cd02440">
    <property type="entry name" value="AdoMet_MTases"/>
    <property type="match status" value="1"/>
</dbReference>
<feature type="domain" description="TRAM" evidence="5">
    <location>
        <begin position="2"/>
        <end position="61"/>
    </location>
</feature>
<dbReference type="PANTHER" id="PTHR11061:SF30">
    <property type="entry name" value="TRNA (URACIL(54)-C(5))-METHYLTRANSFERASE"/>
    <property type="match status" value="1"/>
</dbReference>
<dbReference type="InterPro" id="IPR002792">
    <property type="entry name" value="TRAM_dom"/>
</dbReference>
<dbReference type="Gene3D" id="2.40.50.1070">
    <property type="match status" value="1"/>
</dbReference>
<dbReference type="EC" id="2.1.1.190" evidence="6"/>
<evidence type="ECO:0000313" key="6">
    <source>
        <dbReference type="EMBL" id="QBF34850.1"/>
    </source>
</evidence>
<dbReference type="SUPFAM" id="SSF53335">
    <property type="entry name" value="S-adenosyl-L-methionine-dependent methyltransferases"/>
    <property type="match status" value="1"/>
</dbReference>
<feature type="binding site" evidence="4">
    <location>
        <position position="324"/>
    </location>
    <ligand>
        <name>S-adenosyl-L-methionine</name>
        <dbReference type="ChEBI" id="CHEBI:59789"/>
    </ligand>
</feature>
<dbReference type="PROSITE" id="PS51687">
    <property type="entry name" value="SAM_MT_RNA_M5U"/>
    <property type="match status" value="1"/>
</dbReference>
<evidence type="ECO:0000256" key="3">
    <source>
        <dbReference type="ARBA" id="ARBA00022691"/>
    </source>
</evidence>
<dbReference type="GO" id="GO:0070041">
    <property type="term" value="F:rRNA (uridine-C5-)-methyltransferase activity"/>
    <property type="evidence" value="ECO:0007669"/>
    <property type="project" value="TreeGrafter"/>
</dbReference>
<dbReference type="GO" id="GO:0070475">
    <property type="term" value="P:rRNA base methylation"/>
    <property type="evidence" value="ECO:0007669"/>
    <property type="project" value="TreeGrafter"/>
</dbReference>
<dbReference type="PANTHER" id="PTHR11061">
    <property type="entry name" value="RNA M5U METHYLTRANSFERASE"/>
    <property type="match status" value="1"/>
</dbReference>
<dbReference type="PROSITE" id="PS50926">
    <property type="entry name" value="TRAM"/>
    <property type="match status" value="1"/>
</dbReference>
<dbReference type="OrthoDB" id="9804590at2"/>
<dbReference type="InterPro" id="IPR029063">
    <property type="entry name" value="SAM-dependent_MTases_sf"/>
</dbReference>
<keyword evidence="2 4" id="KW-0808">Transferase</keyword>
<dbReference type="FunFam" id="3.40.50.150:FF:000009">
    <property type="entry name" value="23S rRNA (Uracil(1939)-C(5))-methyltransferase RlmD"/>
    <property type="match status" value="1"/>
</dbReference>
<dbReference type="NCBIfam" id="TIGR00479">
    <property type="entry name" value="rumA"/>
    <property type="match status" value="1"/>
</dbReference>
<sequence length="438" mass="50500">MKFSKNQIINNVKAINLSYEGLGVVKLNNYTIFVENLLTGESADIEIKKANNKFAFAKVIKRFDSSQQRLNIANEQLMKSGATPLAILSYSDQLKFKEEFVKYLFARNIHFDNVFSILENKKPWAYRNKITVFVSKQNSKIIFGLYEKNTHNIIEQYSYDLANEEINHLIKWLSNNINNFNEFIANIDAIESFTFRYSKTFDEHLIIINAKKNIKIGQNFLKIISSHFPNLVNIIINIKSNKKNKYFALLNNKNSIKDKIGKNIVNINWNSFFQVNSSQTERLYQLLIDNLKVDKNDIVIDAYCGVGSIALSIAPYVKKVYGLEIIQDAVLNAKQNARINNINNCEFFAGDVEDNFFKIKNANILVVDPPRSGLSTNFINLILKYKPKKIGYISCNIHTMCRDIDLFLKNGYKLDYLRPCDMFSQTHHIECVGVLSKN</sequence>
<dbReference type="Gene3D" id="2.40.50.140">
    <property type="entry name" value="Nucleic acid-binding proteins"/>
    <property type="match status" value="1"/>
</dbReference>
<evidence type="ECO:0000256" key="2">
    <source>
        <dbReference type="ARBA" id="ARBA00022679"/>
    </source>
</evidence>
<dbReference type="AlphaFoldDB" id="A0A4P6MPL9"/>